<dbReference type="SUPFAM" id="SSF56349">
    <property type="entry name" value="DNA breaking-rejoining enzymes"/>
    <property type="match status" value="1"/>
</dbReference>
<organism evidence="1 2">
    <name type="scientific">Zophobas morio</name>
    <dbReference type="NCBI Taxonomy" id="2755281"/>
    <lineage>
        <taxon>Eukaryota</taxon>
        <taxon>Metazoa</taxon>
        <taxon>Ecdysozoa</taxon>
        <taxon>Arthropoda</taxon>
        <taxon>Hexapoda</taxon>
        <taxon>Insecta</taxon>
        <taxon>Pterygota</taxon>
        <taxon>Neoptera</taxon>
        <taxon>Endopterygota</taxon>
        <taxon>Coleoptera</taxon>
        <taxon>Polyphaga</taxon>
        <taxon>Cucujiformia</taxon>
        <taxon>Tenebrionidae</taxon>
        <taxon>Zophobas</taxon>
    </lineage>
</organism>
<dbReference type="EMBL" id="JALNTZ010000004">
    <property type="protein sequence ID" value="KAJ3655337.1"/>
    <property type="molecule type" value="Genomic_DNA"/>
</dbReference>
<evidence type="ECO:0000313" key="1">
    <source>
        <dbReference type="EMBL" id="KAJ3655337.1"/>
    </source>
</evidence>
<reference evidence="1" key="1">
    <citation type="journal article" date="2023" name="G3 (Bethesda)">
        <title>Whole genome assemblies of Zophobas morio and Tenebrio molitor.</title>
        <authorList>
            <person name="Kaur S."/>
            <person name="Stinson S.A."/>
            <person name="diCenzo G.C."/>
        </authorList>
    </citation>
    <scope>NUCLEOTIDE SEQUENCE</scope>
    <source>
        <strain evidence="1">QUZm001</strain>
    </source>
</reference>
<accession>A0AA38IEN3</accession>
<dbReference type="InterPro" id="IPR011010">
    <property type="entry name" value="DNA_brk_join_enz"/>
</dbReference>
<protein>
    <submittedName>
        <fullName evidence="1">Uncharacterized protein</fullName>
    </submittedName>
</protein>
<proteinExistence type="predicted"/>
<dbReference type="GO" id="GO:0003677">
    <property type="term" value="F:DNA binding"/>
    <property type="evidence" value="ECO:0007669"/>
    <property type="project" value="InterPro"/>
</dbReference>
<evidence type="ECO:0000313" key="2">
    <source>
        <dbReference type="Proteomes" id="UP001168821"/>
    </source>
</evidence>
<keyword evidence="2" id="KW-1185">Reference proteome</keyword>
<name>A0AA38IEN3_9CUCU</name>
<sequence>MSTLWCRYSMLRATVSITENIDISKYSKLIAFIKRQTSGYKSKKSRTFEKEDFYKFLSEAPIEMYLCMKVVLIIGVAGGCKIDELHKIRIDGIEEKESVLIISLPDTKTNKKRKFTIINEACQASPGVLNYFFFFRWIEFVFIHLCHK</sequence>
<dbReference type="Proteomes" id="UP001168821">
    <property type="component" value="Unassembled WGS sequence"/>
</dbReference>
<gene>
    <name evidence="1" type="ORF">Zmor_014471</name>
</gene>
<comment type="caution">
    <text evidence="1">The sequence shown here is derived from an EMBL/GenBank/DDBJ whole genome shotgun (WGS) entry which is preliminary data.</text>
</comment>
<dbReference type="AlphaFoldDB" id="A0AA38IEN3"/>